<keyword evidence="2" id="KW-1185">Reference proteome</keyword>
<sequence>MSSTSGLIDASTGPQFETWLRTFLKRSVSARSRNSRTVRDALTNGQWSIDVQGSLSTSATRQYLRIWDIMQQIQLDPSREDRFIWRWSPNQKYSASTAYRAFFTGQSGIPGPRNSSKPGRHRVVSSSSSGSLCWADAGPQSDCSAITFRIMALALSVPNALRQSVICCWAAASVGRFGFICYGRLRSNSLSQM</sequence>
<protein>
    <submittedName>
        <fullName evidence="1">Uncharacterized protein</fullName>
    </submittedName>
</protein>
<reference evidence="1" key="1">
    <citation type="journal article" date="2018" name="DNA Res.">
        <title>Multiple hybrid de novo genome assembly of finger millet, an orphan allotetraploid crop.</title>
        <authorList>
            <person name="Hatakeyama M."/>
            <person name="Aluri S."/>
            <person name="Balachadran M.T."/>
            <person name="Sivarajan S.R."/>
            <person name="Patrignani A."/>
            <person name="Gruter S."/>
            <person name="Poveda L."/>
            <person name="Shimizu-Inatsugi R."/>
            <person name="Baeten J."/>
            <person name="Francoijs K.J."/>
            <person name="Nataraja K.N."/>
            <person name="Reddy Y.A.N."/>
            <person name="Phadnis S."/>
            <person name="Ravikumar R.L."/>
            <person name="Schlapbach R."/>
            <person name="Sreeman S.M."/>
            <person name="Shimizu K.K."/>
        </authorList>
    </citation>
    <scope>NUCLEOTIDE SEQUENCE</scope>
</reference>
<accession>A0AAV5EV30</accession>
<organism evidence="1 2">
    <name type="scientific">Eleusine coracana subsp. coracana</name>
    <dbReference type="NCBI Taxonomy" id="191504"/>
    <lineage>
        <taxon>Eukaryota</taxon>
        <taxon>Viridiplantae</taxon>
        <taxon>Streptophyta</taxon>
        <taxon>Embryophyta</taxon>
        <taxon>Tracheophyta</taxon>
        <taxon>Spermatophyta</taxon>
        <taxon>Magnoliopsida</taxon>
        <taxon>Liliopsida</taxon>
        <taxon>Poales</taxon>
        <taxon>Poaceae</taxon>
        <taxon>PACMAD clade</taxon>
        <taxon>Chloridoideae</taxon>
        <taxon>Cynodonteae</taxon>
        <taxon>Eleusininae</taxon>
        <taxon>Eleusine</taxon>
    </lineage>
</organism>
<dbReference type="Proteomes" id="UP001054889">
    <property type="component" value="Unassembled WGS sequence"/>
</dbReference>
<comment type="caution">
    <text evidence="1">The sequence shown here is derived from an EMBL/GenBank/DDBJ whole genome shotgun (WGS) entry which is preliminary data.</text>
</comment>
<evidence type="ECO:0000313" key="1">
    <source>
        <dbReference type="EMBL" id="GJN26359.1"/>
    </source>
</evidence>
<reference evidence="1" key="2">
    <citation type="submission" date="2021-12" db="EMBL/GenBank/DDBJ databases">
        <title>Resequencing data analysis of finger millet.</title>
        <authorList>
            <person name="Hatakeyama M."/>
            <person name="Aluri S."/>
            <person name="Balachadran M.T."/>
            <person name="Sivarajan S.R."/>
            <person name="Poveda L."/>
            <person name="Shimizu-Inatsugi R."/>
            <person name="Schlapbach R."/>
            <person name="Sreeman S.M."/>
            <person name="Shimizu K.K."/>
        </authorList>
    </citation>
    <scope>NUCLEOTIDE SEQUENCE</scope>
</reference>
<dbReference type="AlphaFoldDB" id="A0AAV5EV30"/>
<proteinExistence type="predicted"/>
<gene>
    <name evidence="1" type="primary">gb14285</name>
    <name evidence="1" type="ORF">PR202_gb14285</name>
</gene>
<evidence type="ECO:0000313" key="2">
    <source>
        <dbReference type="Proteomes" id="UP001054889"/>
    </source>
</evidence>
<name>A0AAV5EV30_ELECO</name>
<dbReference type="EMBL" id="BQKI01000079">
    <property type="protein sequence ID" value="GJN26359.1"/>
    <property type="molecule type" value="Genomic_DNA"/>
</dbReference>